<dbReference type="OrthoDB" id="2691912at2"/>
<dbReference type="Gene3D" id="3.10.350.10">
    <property type="entry name" value="LysM domain"/>
    <property type="match status" value="1"/>
</dbReference>
<proteinExistence type="predicted"/>
<dbReference type="AlphaFoldDB" id="A0A372LIB6"/>
<dbReference type="PROSITE" id="PS51782">
    <property type="entry name" value="LYSM"/>
    <property type="match status" value="1"/>
</dbReference>
<dbReference type="InterPro" id="IPR036779">
    <property type="entry name" value="LysM_dom_sf"/>
</dbReference>
<dbReference type="SMART" id="SM00257">
    <property type="entry name" value="LysM"/>
    <property type="match status" value="1"/>
</dbReference>
<keyword evidence="3" id="KW-1185">Reference proteome</keyword>
<dbReference type="Proteomes" id="UP000262939">
    <property type="component" value="Unassembled WGS sequence"/>
</dbReference>
<name>A0A372LIB6_9BACI</name>
<evidence type="ECO:0000313" key="2">
    <source>
        <dbReference type="EMBL" id="RFU65722.1"/>
    </source>
</evidence>
<sequence>MKRLLLFLTACFFGFIVYFDLTTGTLPAMGIVAVEKAKEYPRQTIKEVLPYKQITVKPGDTLLTIVEREEGSLQVAIETVVADFQKLNKGLRPQDMQIGETYKIPVYE</sequence>
<feature type="domain" description="LysM" evidence="1">
    <location>
        <begin position="52"/>
        <end position="104"/>
    </location>
</feature>
<evidence type="ECO:0000259" key="1">
    <source>
        <dbReference type="PROSITE" id="PS51782"/>
    </source>
</evidence>
<dbReference type="EMBL" id="QVTD01000003">
    <property type="protein sequence ID" value="RFU65722.1"/>
    <property type="molecule type" value="Genomic_DNA"/>
</dbReference>
<dbReference type="CDD" id="cd00118">
    <property type="entry name" value="LysM"/>
    <property type="match status" value="1"/>
</dbReference>
<reference evidence="2 3" key="1">
    <citation type="submission" date="2018-08" db="EMBL/GenBank/DDBJ databases">
        <title>Bacillus chawlae sp. nov., Bacillus glennii sp. nov., and Bacillus saganii sp. nov. Isolated from the Vehicle Assembly Building at Kennedy Space Center where the Viking Spacecraft were Assembled.</title>
        <authorList>
            <person name="Seuylemezian A."/>
            <person name="Vaishampayan P."/>
        </authorList>
    </citation>
    <scope>NUCLEOTIDE SEQUENCE [LARGE SCALE GENOMIC DNA]</scope>
    <source>
        <strain evidence="2 3">V44-8</strain>
    </source>
</reference>
<organism evidence="2 3">
    <name type="scientific">Peribacillus glennii</name>
    <dbReference type="NCBI Taxonomy" id="2303991"/>
    <lineage>
        <taxon>Bacteria</taxon>
        <taxon>Bacillati</taxon>
        <taxon>Bacillota</taxon>
        <taxon>Bacilli</taxon>
        <taxon>Bacillales</taxon>
        <taxon>Bacillaceae</taxon>
        <taxon>Peribacillus</taxon>
    </lineage>
</organism>
<dbReference type="InterPro" id="IPR018392">
    <property type="entry name" value="LysM"/>
</dbReference>
<gene>
    <name evidence="2" type="ORF">D0466_07575</name>
</gene>
<evidence type="ECO:0000313" key="3">
    <source>
        <dbReference type="Proteomes" id="UP000262939"/>
    </source>
</evidence>
<dbReference type="RefSeq" id="WP_117321894.1">
    <property type="nucleotide sequence ID" value="NZ_QVTD01000003.1"/>
</dbReference>
<protein>
    <submittedName>
        <fullName evidence="2">LysM peptidoglycan-binding domain-containing protein</fullName>
    </submittedName>
</protein>
<comment type="caution">
    <text evidence="2">The sequence shown here is derived from an EMBL/GenBank/DDBJ whole genome shotgun (WGS) entry which is preliminary data.</text>
</comment>
<accession>A0A372LIB6</accession>